<reference evidence="4" key="1">
    <citation type="submission" date="2023-07" db="EMBL/GenBank/DDBJ databases">
        <title>30 novel species of actinomycetes from the DSMZ collection.</title>
        <authorList>
            <person name="Nouioui I."/>
        </authorList>
    </citation>
    <scope>NUCLEOTIDE SEQUENCE [LARGE SCALE GENOMIC DNA]</scope>
    <source>
        <strain evidence="4">DSM 44743</strain>
    </source>
</reference>
<accession>A0ABU2MAL5</accession>
<feature type="transmembrane region" description="Helical" evidence="2">
    <location>
        <begin position="99"/>
        <end position="116"/>
    </location>
</feature>
<sequence>MPQPPLRDVCDPLLPRPVTEVLRDTPGRLAPAAPGTAPALRYPYLERLLIGLPLCVGIITVVWLLEQASGGLAAWCAALAGAFLYIARPMPDEEPMDSLRFAGVLGLGYFMPWSVWAAGMSAVFGSVTASVGFLHVVLLFFFVLRGGGRVRAGVPRDRCVTVDELEHTERDVLRRVQRLIDEVEEGGRVLAPHYDPTETLISLRAWEWTLADRMRRTSELARRLDEVESAEVRRALHAGTDVVAHAREKDERTVARVEQRLRSVREAVRAHRDLERLGARAHSTDAYADLLAHVEGAREASPTDPVGADDDPGLIAARETLRLRIRDADTAGDWLAKALRAERGERTDRA</sequence>
<keyword evidence="2" id="KW-1133">Transmembrane helix</keyword>
<evidence type="ECO:0000256" key="1">
    <source>
        <dbReference type="SAM" id="Coils"/>
    </source>
</evidence>
<organism evidence="3 4">
    <name type="scientific">Nocardiopsis lambiniae</name>
    <dbReference type="NCBI Taxonomy" id="3075539"/>
    <lineage>
        <taxon>Bacteria</taxon>
        <taxon>Bacillati</taxon>
        <taxon>Actinomycetota</taxon>
        <taxon>Actinomycetes</taxon>
        <taxon>Streptosporangiales</taxon>
        <taxon>Nocardiopsidaceae</taxon>
        <taxon>Nocardiopsis</taxon>
    </lineage>
</organism>
<keyword evidence="1" id="KW-0175">Coiled coil</keyword>
<feature type="transmembrane region" description="Helical" evidence="2">
    <location>
        <begin position="71"/>
        <end position="87"/>
    </location>
</feature>
<dbReference type="RefSeq" id="WP_311512341.1">
    <property type="nucleotide sequence ID" value="NZ_JAVREP010000009.1"/>
</dbReference>
<comment type="caution">
    <text evidence="3">The sequence shown here is derived from an EMBL/GenBank/DDBJ whole genome shotgun (WGS) entry which is preliminary data.</text>
</comment>
<feature type="transmembrane region" description="Helical" evidence="2">
    <location>
        <begin position="122"/>
        <end position="144"/>
    </location>
</feature>
<feature type="transmembrane region" description="Helical" evidence="2">
    <location>
        <begin position="48"/>
        <end position="65"/>
    </location>
</feature>
<dbReference type="EMBL" id="JAVREP010000009">
    <property type="protein sequence ID" value="MDT0329708.1"/>
    <property type="molecule type" value="Genomic_DNA"/>
</dbReference>
<proteinExistence type="predicted"/>
<keyword evidence="4" id="KW-1185">Reference proteome</keyword>
<evidence type="ECO:0000313" key="3">
    <source>
        <dbReference type="EMBL" id="MDT0329708.1"/>
    </source>
</evidence>
<evidence type="ECO:0008006" key="5">
    <source>
        <dbReference type="Google" id="ProtNLM"/>
    </source>
</evidence>
<keyword evidence="2" id="KW-0472">Membrane</keyword>
<protein>
    <recommendedName>
        <fullName evidence="5">FUSC family protein</fullName>
    </recommendedName>
</protein>
<name>A0ABU2MAL5_9ACTN</name>
<evidence type="ECO:0000256" key="2">
    <source>
        <dbReference type="SAM" id="Phobius"/>
    </source>
</evidence>
<evidence type="ECO:0000313" key="4">
    <source>
        <dbReference type="Proteomes" id="UP001183390"/>
    </source>
</evidence>
<keyword evidence="2" id="KW-0812">Transmembrane</keyword>
<gene>
    <name evidence="3" type="ORF">RM479_14915</name>
</gene>
<feature type="coiled-coil region" evidence="1">
    <location>
        <begin position="247"/>
        <end position="274"/>
    </location>
</feature>
<dbReference type="Proteomes" id="UP001183390">
    <property type="component" value="Unassembled WGS sequence"/>
</dbReference>